<dbReference type="Pfam" id="PF10263">
    <property type="entry name" value="SprT-like"/>
    <property type="match status" value="1"/>
</dbReference>
<accession>A0A1I5QIL0</accession>
<evidence type="ECO:0000313" key="2">
    <source>
        <dbReference type="EMBL" id="SFP46118.1"/>
    </source>
</evidence>
<dbReference type="GO" id="GO:0006950">
    <property type="term" value="P:response to stress"/>
    <property type="evidence" value="ECO:0007669"/>
    <property type="project" value="UniProtKB-ARBA"/>
</dbReference>
<organism evidence="2 3">
    <name type="scientific">Pseudarcicella hirudinis</name>
    <dbReference type="NCBI Taxonomy" id="1079859"/>
    <lineage>
        <taxon>Bacteria</taxon>
        <taxon>Pseudomonadati</taxon>
        <taxon>Bacteroidota</taxon>
        <taxon>Cytophagia</taxon>
        <taxon>Cytophagales</taxon>
        <taxon>Flectobacillaceae</taxon>
        <taxon>Pseudarcicella</taxon>
    </lineage>
</organism>
<evidence type="ECO:0000259" key="1">
    <source>
        <dbReference type="Pfam" id="PF10263"/>
    </source>
</evidence>
<name>A0A1I5QIL0_9BACT</name>
<gene>
    <name evidence="2" type="ORF">SAMN04515674_103220</name>
</gene>
<sequence>MTQDKHLYIFKKYLPENSVNYCYDLWALHKFSFKVTPPRQSKFGDYCYRKDKGHQITVNSNLNPYSFLITYIHEVAHLVTYKQYGNKKDPHGKEWKQNFLKTFLPVLSNEVLPPDLLEVLTAYLQNPSASTQGYTPLVRILQTYDLQTDEVPLTSLKEGDQFIIRGQTFVKGLLRRTRYLCTDAKTSKRYVISATALVKKL</sequence>
<dbReference type="STRING" id="1079859.SAMN04515674_103220"/>
<keyword evidence="3" id="KW-1185">Reference proteome</keyword>
<dbReference type="EMBL" id="FOXH01000003">
    <property type="protein sequence ID" value="SFP46118.1"/>
    <property type="molecule type" value="Genomic_DNA"/>
</dbReference>
<reference evidence="2 3" key="1">
    <citation type="submission" date="2016-10" db="EMBL/GenBank/DDBJ databases">
        <authorList>
            <person name="de Groot N.N."/>
        </authorList>
    </citation>
    <scope>NUCLEOTIDE SEQUENCE [LARGE SCALE GENOMIC DNA]</scope>
    <source>
        <strain evidence="3">E92,LMG 26720,CCM 7988</strain>
    </source>
</reference>
<proteinExistence type="predicted"/>
<dbReference type="RefSeq" id="WP_092014275.1">
    <property type="nucleotide sequence ID" value="NZ_FOXH01000003.1"/>
</dbReference>
<evidence type="ECO:0000313" key="3">
    <source>
        <dbReference type="Proteomes" id="UP000199306"/>
    </source>
</evidence>
<feature type="domain" description="SprT-like" evidence="1">
    <location>
        <begin position="30"/>
        <end position="97"/>
    </location>
</feature>
<protein>
    <submittedName>
        <fullName evidence="2">SprT-like family protein</fullName>
    </submittedName>
</protein>
<dbReference type="AlphaFoldDB" id="A0A1I5QIL0"/>
<dbReference type="Proteomes" id="UP000199306">
    <property type="component" value="Unassembled WGS sequence"/>
</dbReference>
<dbReference type="InterPro" id="IPR006640">
    <property type="entry name" value="SprT-like_domain"/>
</dbReference>
<dbReference type="OrthoDB" id="267364at2"/>